<dbReference type="Pfam" id="PF04357">
    <property type="entry name" value="TamB"/>
    <property type="match status" value="1"/>
</dbReference>
<keyword evidence="2" id="KW-0812">Transmembrane</keyword>
<dbReference type="GO" id="GO:0009306">
    <property type="term" value="P:protein secretion"/>
    <property type="evidence" value="ECO:0007669"/>
    <property type="project" value="InterPro"/>
</dbReference>
<evidence type="ECO:0000256" key="1">
    <source>
        <dbReference type="ARBA" id="ARBA00004167"/>
    </source>
</evidence>
<dbReference type="Proteomes" id="UP000014216">
    <property type="component" value="Unassembled WGS sequence"/>
</dbReference>
<dbReference type="GO" id="GO:0005886">
    <property type="term" value="C:plasma membrane"/>
    <property type="evidence" value="ECO:0007669"/>
    <property type="project" value="InterPro"/>
</dbReference>
<proteinExistence type="predicted"/>
<reference evidence="6 7" key="1">
    <citation type="journal article" date="2013" name="Genome Announc.">
        <title>Draft Genome Sequence of Desulfotignum phosphitoxidans DSM 13687 Strain FiPS-3.</title>
        <authorList>
            <person name="Poehlein A."/>
            <person name="Daniel R."/>
            <person name="Simeonova D.D."/>
        </authorList>
    </citation>
    <scope>NUCLEOTIDE SEQUENCE [LARGE SCALE GENOMIC DNA]</scope>
    <source>
        <strain evidence="6 7">DSM 13687</strain>
    </source>
</reference>
<gene>
    <name evidence="6" type="ORF">Dpo_3c04180</name>
</gene>
<evidence type="ECO:0000256" key="2">
    <source>
        <dbReference type="ARBA" id="ARBA00022692"/>
    </source>
</evidence>
<accession>S0FYV2</accession>
<evidence type="ECO:0000313" key="6">
    <source>
        <dbReference type="EMBL" id="EMS80273.1"/>
    </source>
</evidence>
<sequence length="1301" mass="139099">MSIKKKITIAGAGVLVCIGVLMAGIYGYSRTDHARNLVVDQINARIPGTISAGQIKVLVDGALIRLEDIRLRDSQGNLCLVFDSLDLQIRWRALFDKVLEVRHFQIDGLHLDLVSDGAGGLNILDALGAGEDTPDAVPETKTSGAALPLNVQIKNAQITRSAVSFSDPVNTVALGSLEIAVTDVDLHRMSGAVTLKVRDMGYSGAGKTMDARSLTVTASVEEKKSGRFHMDLDSAIGVLTASGSVKDLFDHPQIDLTADLTTDLAAVSQISPDIPDLGGNVHVSVAGKGSVNDPAVQVRIKGQQLAMAPDIKDGSLDIAMNLANRVLHLEQGRADLLGIQAAFSGSTNLSQVFPDGFLGPAQDFEQLNYALSFNQTEGDFQHLAPWVPGFSGKFSSRGQIQGRGISVDTLAAGYELTAVFKGLKQDESEIDPLDLDIEVAGDMDSQLLTLDQLSVDTRPAQVLASGKYHLADQILDVSLTVSSDDLHAVTQTFGLSPAKGRVKAAVQATGSISGPDISVTLAGRELAAAGILVNQVDLTGNLDSKGRATLTDFTVQGPGLDLAVSGDADLFDTGFALKKRIRASLKTMGNILPETLLARSDLDVDPQFLDTHVAFDLKSHVDYDMGTAVAIAGVKEITIPRQNLEAMVDLNNHRFSLFLENLADISGVLDMKKSAYTLDIDFKAGDFSSLLTAVGITGVSGGVEGWVRSGGTLPGDVTAPLETHLAAAKGGITIKADISGMADQPDVNALISLTDLSWHPESLVPEISDLNGRLSFKDVHLDLLHTHAADSNDASTAESGGMIPVKTVQADLGLNRLDEKGLDLQLTLDQSIHLGASFNPETSAFDVTATFSATRLDPFVTAAGIFGITGHVDGQIESKGRINMDLPPQITEQLKPAAGSLQLDADVAGSFHDPQINAGIVLDKLYYPVPEAGLTVSNFNGMVTLSNDQLKIESMSAKLGQGTLDISGDLGLENFMPVTGQARVRAYHVAVSIEDTLDAAFNTDLTFSGTRENSRVTGSVQLIHGEFYKDFDFDLAEALESRKMGSAGPVDMSSKPGGEPSFFEKTTLDIDVNYKDPFILDNNLAFIMVAPDLKITGTVRQPVLTGRADIAEGTVVYHKRQFEIEKGIIDFVDPFRIDPKITLQASTAIRKWVIYMDVSGKMDNFRFKLYADPAETHEDILSLLIIGKTTQELGQGGGSYTGILADKASEMIGKEVSSSTPLDTFKLGYDESDGQGGNVSVTMGKKLSERLEVIYSMETEDQETVHTNSAEYKMLENVILRAFNDSQGDFGTEITLKLEFR</sequence>
<evidence type="ECO:0000313" key="7">
    <source>
        <dbReference type="Proteomes" id="UP000014216"/>
    </source>
</evidence>
<evidence type="ECO:0000259" key="5">
    <source>
        <dbReference type="Pfam" id="PF04357"/>
    </source>
</evidence>
<dbReference type="OrthoDB" id="5475916at2"/>
<organism evidence="6 7">
    <name type="scientific">Desulfotignum phosphitoxidans DSM 13687</name>
    <dbReference type="NCBI Taxonomy" id="1286635"/>
    <lineage>
        <taxon>Bacteria</taxon>
        <taxon>Pseudomonadati</taxon>
        <taxon>Thermodesulfobacteriota</taxon>
        <taxon>Desulfobacteria</taxon>
        <taxon>Desulfobacterales</taxon>
        <taxon>Desulfobacteraceae</taxon>
        <taxon>Desulfotignum</taxon>
    </lineage>
</organism>
<keyword evidence="4" id="KW-0472">Membrane</keyword>
<protein>
    <recommendedName>
        <fullName evidence="5">Translocation and assembly module TamB C-terminal domain-containing protein</fullName>
    </recommendedName>
</protein>
<dbReference type="RefSeq" id="WP_006965643.1">
    <property type="nucleotide sequence ID" value="NZ_APJX01000003.1"/>
</dbReference>
<keyword evidence="3" id="KW-1133">Transmembrane helix</keyword>
<feature type="domain" description="Translocation and assembly module TamB C-terminal" evidence="5">
    <location>
        <begin position="954"/>
        <end position="1297"/>
    </location>
</feature>
<dbReference type="InterPro" id="IPR007452">
    <property type="entry name" value="TamB_C"/>
</dbReference>
<comment type="caution">
    <text evidence="6">The sequence shown here is derived from an EMBL/GenBank/DDBJ whole genome shotgun (WGS) entry which is preliminary data.</text>
</comment>
<dbReference type="PANTHER" id="PTHR36985">
    <property type="entry name" value="TRANSLOCATION AND ASSEMBLY MODULE SUBUNIT TAMB"/>
    <property type="match status" value="1"/>
</dbReference>
<dbReference type="EMBL" id="APJX01000003">
    <property type="protein sequence ID" value="EMS80273.1"/>
    <property type="molecule type" value="Genomic_DNA"/>
</dbReference>
<dbReference type="PANTHER" id="PTHR36985:SF1">
    <property type="entry name" value="TRANSLOCATION AND ASSEMBLY MODULE SUBUNIT TAMB"/>
    <property type="match status" value="1"/>
</dbReference>
<evidence type="ECO:0000256" key="4">
    <source>
        <dbReference type="ARBA" id="ARBA00023136"/>
    </source>
</evidence>
<comment type="subcellular location">
    <subcellularLocation>
        <location evidence="1">Membrane</location>
        <topology evidence="1">Single-pass membrane protein</topology>
    </subcellularLocation>
</comment>
<name>S0FYV2_9BACT</name>
<evidence type="ECO:0000256" key="3">
    <source>
        <dbReference type="ARBA" id="ARBA00022989"/>
    </source>
</evidence>
<keyword evidence="7" id="KW-1185">Reference proteome</keyword>